<reference evidence="4" key="1">
    <citation type="submission" date="2022-04" db="EMBL/GenBank/DDBJ databases">
        <title>Whole genome sequence of Sphaerotilus sp. FB-5.</title>
        <authorList>
            <person name="Takeda M."/>
            <person name="Narihara S."/>
            <person name="Akimoto M."/>
            <person name="Akimoto R."/>
            <person name="Nishiyashiki S."/>
            <person name="Murakami T."/>
        </authorList>
    </citation>
    <scope>NUCLEOTIDE SEQUENCE</scope>
    <source>
        <strain evidence="4">FB-5</strain>
    </source>
</reference>
<keyword evidence="2" id="KW-1133">Transmembrane helix</keyword>
<name>A0ABM7YKU7_9BURK</name>
<dbReference type="InterPro" id="IPR038765">
    <property type="entry name" value="Papain-like_cys_pep_sf"/>
</dbReference>
<dbReference type="Proteomes" id="UP001057498">
    <property type="component" value="Chromosome"/>
</dbReference>
<dbReference type="PANTHER" id="PTHR42736">
    <property type="entry name" value="PROTEIN-GLUTAMINE GAMMA-GLUTAMYLTRANSFERASE"/>
    <property type="match status" value="1"/>
</dbReference>
<keyword evidence="5" id="KW-1185">Reference proteome</keyword>
<evidence type="ECO:0000256" key="2">
    <source>
        <dbReference type="SAM" id="Phobius"/>
    </source>
</evidence>
<accession>A0ABM7YKU7</accession>
<feature type="transmembrane region" description="Helical" evidence="2">
    <location>
        <begin position="177"/>
        <end position="199"/>
    </location>
</feature>
<evidence type="ECO:0000313" key="4">
    <source>
        <dbReference type="EMBL" id="BDI05058.1"/>
    </source>
</evidence>
<dbReference type="SUPFAM" id="SSF54001">
    <property type="entry name" value="Cysteine proteinases"/>
    <property type="match status" value="1"/>
</dbReference>
<dbReference type="PANTHER" id="PTHR42736:SF1">
    <property type="entry name" value="PROTEIN-GLUTAMINE GAMMA-GLUTAMYLTRANSFERASE"/>
    <property type="match status" value="1"/>
</dbReference>
<feature type="domain" description="Transglutaminase-like" evidence="3">
    <location>
        <begin position="449"/>
        <end position="520"/>
    </location>
</feature>
<organism evidence="4 5">
    <name type="scientific">Sphaerotilus microaerophilus</name>
    <dbReference type="NCBI Taxonomy" id="2914710"/>
    <lineage>
        <taxon>Bacteria</taxon>
        <taxon>Pseudomonadati</taxon>
        <taxon>Pseudomonadota</taxon>
        <taxon>Betaproteobacteria</taxon>
        <taxon>Burkholderiales</taxon>
        <taxon>Sphaerotilaceae</taxon>
        <taxon>Sphaerotilus</taxon>
    </lineage>
</organism>
<feature type="region of interest" description="Disordered" evidence="1">
    <location>
        <begin position="1"/>
        <end position="21"/>
    </location>
</feature>
<dbReference type="EMBL" id="AP025730">
    <property type="protein sequence ID" value="BDI05058.1"/>
    <property type="molecule type" value="Genomic_DNA"/>
</dbReference>
<dbReference type="InterPro" id="IPR002931">
    <property type="entry name" value="Transglutaminase-like"/>
</dbReference>
<evidence type="ECO:0000313" key="5">
    <source>
        <dbReference type="Proteomes" id="UP001057498"/>
    </source>
</evidence>
<gene>
    <name evidence="4" type="primary">tgpA</name>
    <name evidence="4" type="ORF">CATMQ487_20280</name>
</gene>
<keyword evidence="2" id="KW-0472">Membrane</keyword>
<dbReference type="RefSeq" id="WP_251973125.1">
    <property type="nucleotide sequence ID" value="NZ_AP025730.1"/>
</dbReference>
<dbReference type="SMART" id="SM00460">
    <property type="entry name" value="TGc"/>
    <property type="match status" value="1"/>
</dbReference>
<feature type="transmembrane region" description="Helical" evidence="2">
    <location>
        <begin position="48"/>
        <end position="66"/>
    </location>
</feature>
<dbReference type="Pfam" id="PF01841">
    <property type="entry name" value="Transglut_core"/>
    <property type="match status" value="1"/>
</dbReference>
<feature type="transmembrane region" description="Helical" evidence="2">
    <location>
        <begin position="124"/>
        <end position="140"/>
    </location>
</feature>
<protein>
    <submittedName>
        <fullName evidence="4">Protein-glutamine gamma-glutamyltransferase</fullName>
    </submittedName>
</protein>
<dbReference type="Gene3D" id="3.10.620.30">
    <property type="match status" value="1"/>
</dbReference>
<sequence length="709" mass="77142">MTGWLSRAGRGGLHSHRPGGAGLGREARDTLFLLGVIGWTLLPQLAHVPLWCALYAAAALLWRGWIALRARTLPGRRWLLLALAVAAAGTVWSHSSLLGKEAGLTLLVLLAALKTLELRARRDAVVVFFLGFVLVLAAFLRSQSLAVALAMGPAVLGLLMALALAHMPGGHPSLRSVLGLTLRSAALGTPVIVLLFLFFPRLPPLWGLPGAGAGQTGLSDELQLGQVAELASDERLAMRVEFLGAPVPPRELLYFRGPVLRRYDGQRWRADDGGISLAPLPGQLAGLTLAAPPLQVELDSPLRYIATLEPSRLTSLPLLEFTPEVPPIAGLEERPALRDDLHWQTRQPLTERVRVQAQAFLTLRHVGAKAADADSRVKDDERTLPAGAHPRTRAWAAALRAQPGLADAPPQRFPVQASEAVLAHIRRAGYAYTLAPGLPGDTDAVDSFWLDQREGFCEHYAAAYVVVMRALGVPARIVTGYQGGRLNPVDGLLEIRQSDAHAWAEIWLPDTGWTRVDPTAAVAPERIRLGQRLRAPPGLIAGTLAQVDPALIEHLRQLWSAADHRWNDWVLQYGRQRQQDLLRDIGWDAPDLYSAARTLLTALATLGLAGAAWAAWDGWRSRRRAPWLRALAAVQAELARRGLTEAPRLPARGLADAVQRHWGTDGEALAGALRQLDACRYGPADQPASHPPLWRLNRDLRQALRSLPR</sequence>
<evidence type="ECO:0000259" key="3">
    <source>
        <dbReference type="SMART" id="SM00460"/>
    </source>
</evidence>
<dbReference type="Pfam" id="PF11992">
    <property type="entry name" value="TgpA_N"/>
    <property type="match status" value="1"/>
</dbReference>
<proteinExistence type="predicted"/>
<dbReference type="InterPro" id="IPR052901">
    <property type="entry name" value="Bact_TGase-like"/>
</dbReference>
<feature type="transmembrane region" description="Helical" evidence="2">
    <location>
        <begin position="146"/>
        <end position="165"/>
    </location>
</feature>
<dbReference type="InterPro" id="IPR021878">
    <property type="entry name" value="TgpA_N"/>
</dbReference>
<keyword evidence="2" id="KW-0812">Transmembrane</keyword>
<evidence type="ECO:0000256" key="1">
    <source>
        <dbReference type="SAM" id="MobiDB-lite"/>
    </source>
</evidence>